<reference evidence="1" key="1">
    <citation type="journal article" date="2014" name="Front. Microbiol.">
        <title>High frequency of phylogenetically diverse reductive dehalogenase-homologous genes in deep subseafloor sedimentary metagenomes.</title>
        <authorList>
            <person name="Kawai M."/>
            <person name="Futagami T."/>
            <person name="Toyoda A."/>
            <person name="Takaki Y."/>
            <person name="Nishi S."/>
            <person name="Hori S."/>
            <person name="Arai W."/>
            <person name="Tsubouchi T."/>
            <person name="Morono Y."/>
            <person name="Uchiyama I."/>
            <person name="Ito T."/>
            <person name="Fujiyama A."/>
            <person name="Inagaki F."/>
            <person name="Takami H."/>
        </authorList>
    </citation>
    <scope>NUCLEOTIDE SEQUENCE</scope>
    <source>
        <strain evidence="1">Expedition CK06-06</strain>
    </source>
</reference>
<evidence type="ECO:0000313" key="1">
    <source>
        <dbReference type="EMBL" id="GAG60111.1"/>
    </source>
</evidence>
<dbReference type="AlphaFoldDB" id="X1AJG1"/>
<proteinExistence type="predicted"/>
<name>X1AJG1_9ZZZZ</name>
<protein>
    <submittedName>
        <fullName evidence="1">Uncharacterized protein</fullName>
    </submittedName>
</protein>
<gene>
    <name evidence="1" type="ORF">S01H4_19946</name>
</gene>
<sequence length="100" mass="11295">MKLAGVPVDTVHAYMGHQAYLAAAYDRQEHGDLSEIYKENMHVVTVGDVHLESAAVKDVYIAELEAKIVRLEKATLEKEPMDLEALKIFIDDRIKKSNQQ</sequence>
<accession>X1AJG1</accession>
<comment type="caution">
    <text evidence="1">The sequence shown here is derived from an EMBL/GenBank/DDBJ whole genome shotgun (WGS) entry which is preliminary data.</text>
</comment>
<organism evidence="1">
    <name type="scientific">marine sediment metagenome</name>
    <dbReference type="NCBI Taxonomy" id="412755"/>
    <lineage>
        <taxon>unclassified sequences</taxon>
        <taxon>metagenomes</taxon>
        <taxon>ecological metagenomes</taxon>
    </lineage>
</organism>
<dbReference type="EMBL" id="BART01008931">
    <property type="protein sequence ID" value="GAG60111.1"/>
    <property type="molecule type" value="Genomic_DNA"/>
</dbReference>